<dbReference type="InterPro" id="IPR036388">
    <property type="entry name" value="WH-like_DNA-bd_sf"/>
</dbReference>
<accession>A0AAE3EN79</accession>
<gene>
    <name evidence="7" type="ORF">L3X37_09160</name>
</gene>
<dbReference type="InterPro" id="IPR014327">
    <property type="entry name" value="RNA_pol_sigma70_bacteroid"/>
</dbReference>
<dbReference type="Pfam" id="PF04542">
    <property type="entry name" value="Sigma70_r2"/>
    <property type="match status" value="1"/>
</dbReference>
<proteinExistence type="inferred from homology"/>
<name>A0AAE3EN79_9FLAO</name>
<dbReference type="InterPro" id="IPR013249">
    <property type="entry name" value="RNA_pol_sigma70_r4_t2"/>
</dbReference>
<evidence type="ECO:0000259" key="5">
    <source>
        <dbReference type="Pfam" id="PF04542"/>
    </source>
</evidence>
<protein>
    <submittedName>
        <fullName evidence="7">RNA polymerase sigma-70 factor</fullName>
    </submittedName>
</protein>
<dbReference type="InterPro" id="IPR013324">
    <property type="entry name" value="RNA_pol_sigma_r3/r4-like"/>
</dbReference>
<reference evidence="7" key="1">
    <citation type="submission" date="2022-01" db="EMBL/GenBank/DDBJ databases">
        <title>Draft genome sequence of Sabulilitoribacter arenilitoris KCTC 52401.</title>
        <authorList>
            <person name="Oh J.-S."/>
        </authorList>
    </citation>
    <scope>NUCLEOTIDE SEQUENCE</scope>
    <source>
        <strain evidence="7">HMF6543</strain>
    </source>
</reference>
<dbReference type="RefSeq" id="WP_237239874.1">
    <property type="nucleotide sequence ID" value="NZ_JAKKDU010000009.1"/>
</dbReference>
<dbReference type="InterPro" id="IPR013325">
    <property type="entry name" value="RNA_pol_sigma_r2"/>
</dbReference>
<organism evidence="7 8">
    <name type="scientific">Wocania arenilitoris</name>
    <dbReference type="NCBI Taxonomy" id="2044858"/>
    <lineage>
        <taxon>Bacteria</taxon>
        <taxon>Pseudomonadati</taxon>
        <taxon>Bacteroidota</taxon>
        <taxon>Flavobacteriia</taxon>
        <taxon>Flavobacteriales</taxon>
        <taxon>Flavobacteriaceae</taxon>
        <taxon>Wocania</taxon>
    </lineage>
</organism>
<evidence type="ECO:0000256" key="2">
    <source>
        <dbReference type="ARBA" id="ARBA00023015"/>
    </source>
</evidence>
<dbReference type="InterPro" id="IPR007627">
    <property type="entry name" value="RNA_pol_sigma70_r2"/>
</dbReference>
<feature type="domain" description="RNA polymerase sigma factor 70 region 4 type 2" evidence="6">
    <location>
        <begin position="126"/>
        <end position="178"/>
    </location>
</feature>
<dbReference type="GO" id="GO:0003677">
    <property type="term" value="F:DNA binding"/>
    <property type="evidence" value="ECO:0007669"/>
    <property type="project" value="InterPro"/>
</dbReference>
<comment type="similarity">
    <text evidence="1">Belongs to the sigma-70 factor family. ECF subfamily.</text>
</comment>
<dbReference type="Pfam" id="PF08281">
    <property type="entry name" value="Sigma70_r4_2"/>
    <property type="match status" value="1"/>
</dbReference>
<dbReference type="CDD" id="cd06171">
    <property type="entry name" value="Sigma70_r4"/>
    <property type="match status" value="1"/>
</dbReference>
<evidence type="ECO:0000259" key="6">
    <source>
        <dbReference type="Pfam" id="PF08281"/>
    </source>
</evidence>
<dbReference type="AlphaFoldDB" id="A0AAE3EN79"/>
<dbReference type="InterPro" id="IPR014284">
    <property type="entry name" value="RNA_pol_sigma-70_dom"/>
</dbReference>
<sequence length="189" mass="21827">MNKVASINNEEFISLINEGNVAAFEMLFKLYRSKLLYIASQYISSKEDAEEIIQNVFIKVWSKKNVQSNINGYLYKVTRNACLDYLRAKKQLLNIENNLNQLEASINHTAFSDDTASLLIEKELYEAVLKSIDLLPPKCKDVFVKSRIEGLNHKEISQRMDISTKTIETHITKAIKHLRVSLREFLPFL</sequence>
<keyword evidence="8" id="KW-1185">Reference proteome</keyword>
<dbReference type="EMBL" id="JAKKDU010000009">
    <property type="protein sequence ID" value="MCF7568531.1"/>
    <property type="molecule type" value="Genomic_DNA"/>
</dbReference>
<dbReference type="SUPFAM" id="SSF88659">
    <property type="entry name" value="Sigma3 and sigma4 domains of RNA polymerase sigma factors"/>
    <property type="match status" value="1"/>
</dbReference>
<evidence type="ECO:0000313" key="8">
    <source>
        <dbReference type="Proteomes" id="UP001199795"/>
    </source>
</evidence>
<dbReference type="Gene3D" id="1.10.10.10">
    <property type="entry name" value="Winged helix-like DNA-binding domain superfamily/Winged helix DNA-binding domain"/>
    <property type="match status" value="1"/>
</dbReference>
<dbReference type="InterPro" id="IPR039425">
    <property type="entry name" value="RNA_pol_sigma-70-like"/>
</dbReference>
<dbReference type="NCBIfam" id="TIGR02985">
    <property type="entry name" value="Sig70_bacteroi1"/>
    <property type="match status" value="1"/>
</dbReference>
<dbReference type="Gene3D" id="1.10.1740.10">
    <property type="match status" value="1"/>
</dbReference>
<evidence type="ECO:0000256" key="3">
    <source>
        <dbReference type="ARBA" id="ARBA00023082"/>
    </source>
</evidence>
<dbReference type="GO" id="GO:0016987">
    <property type="term" value="F:sigma factor activity"/>
    <property type="evidence" value="ECO:0007669"/>
    <property type="project" value="UniProtKB-KW"/>
</dbReference>
<dbReference type="Proteomes" id="UP001199795">
    <property type="component" value="Unassembled WGS sequence"/>
</dbReference>
<keyword evidence="2" id="KW-0805">Transcription regulation</keyword>
<evidence type="ECO:0000313" key="7">
    <source>
        <dbReference type="EMBL" id="MCF7568531.1"/>
    </source>
</evidence>
<keyword evidence="4" id="KW-0804">Transcription</keyword>
<dbReference type="PANTHER" id="PTHR43133">
    <property type="entry name" value="RNA POLYMERASE ECF-TYPE SIGMA FACTO"/>
    <property type="match status" value="1"/>
</dbReference>
<evidence type="ECO:0000256" key="4">
    <source>
        <dbReference type="ARBA" id="ARBA00023163"/>
    </source>
</evidence>
<keyword evidence="3" id="KW-0731">Sigma factor</keyword>
<comment type="caution">
    <text evidence="7">The sequence shown here is derived from an EMBL/GenBank/DDBJ whole genome shotgun (WGS) entry which is preliminary data.</text>
</comment>
<dbReference type="GO" id="GO:0006352">
    <property type="term" value="P:DNA-templated transcription initiation"/>
    <property type="evidence" value="ECO:0007669"/>
    <property type="project" value="InterPro"/>
</dbReference>
<dbReference type="PANTHER" id="PTHR43133:SF46">
    <property type="entry name" value="RNA POLYMERASE SIGMA-70 FACTOR ECF SUBFAMILY"/>
    <property type="match status" value="1"/>
</dbReference>
<dbReference type="NCBIfam" id="TIGR02937">
    <property type="entry name" value="sigma70-ECF"/>
    <property type="match status" value="1"/>
</dbReference>
<dbReference type="SUPFAM" id="SSF88946">
    <property type="entry name" value="Sigma2 domain of RNA polymerase sigma factors"/>
    <property type="match status" value="1"/>
</dbReference>
<feature type="domain" description="RNA polymerase sigma-70 region 2" evidence="5">
    <location>
        <begin position="27"/>
        <end position="90"/>
    </location>
</feature>
<evidence type="ECO:0000256" key="1">
    <source>
        <dbReference type="ARBA" id="ARBA00010641"/>
    </source>
</evidence>